<dbReference type="Pfam" id="PF00031">
    <property type="entry name" value="Cystatin"/>
    <property type="match status" value="1"/>
</dbReference>
<reference evidence="4" key="1">
    <citation type="submission" date="2022-02" db="EMBL/GenBank/DDBJ databases">
        <authorList>
            <person name="Henning P.M."/>
            <person name="McCubbin A.G."/>
            <person name="Shore J.S."/>
        </authorList>
    </citation>
    <scope>NUCLEOTIDE SEQUENCE</scope>
    <source>
        <strain evidence="4">F60SS</strain>
        <tissue evidence="4">Leaves</tissue>
    </source>
</reference>
<dbReference type="AlphaFoldDB" id="A0A9Q0FRM5"/>
<keyword evidence="5" id="KW-1185">Reference proteome</keyword>
<dbReference type="Proteomes" id="UP001141552">
    <property type="component" value="Unassembled WGS sequence"/>
</dbReference>
<dbReference type="EMBL" id="JAKUCV010004453">
    <property type="protein sequence ID" value="KAJ4835312.1"/>
    <property type="molecule type" value="Genomic_DNA"/>
</dbReference>
<dbReference type="GO" id="GO:0004869">
    <property type="term" value="F:cysteine-type endopeptidase inhibitor activity"/>
    <property type="evidence" value="ECO:0007669"/>
    <property type="project" value="UniProtKB-KW"/>
</dbReference>
<evidence type="ECO:0000313" key="4">
    <source>
        <dbReference type="EMBL" id="KAJ4835312.1"/>
    </source>
</evidence>
<name>A0A9Q0FRM5_9ROSI</name>
<keyword evidence="2" id="KW-0789">Thiol protease inhibitor</keyword>
<evidence type="ECO:0000256" key="2">
    <source>
        <dbReference type="ARBA" id="ARBA00022704"/>
    </source>
</evidence>
<dbReference type="InterPro" id="IPR046350">
    <property type="entry name" value="Cystatin_sf"/>
</dbReference>
<reference evidence="4" key="2">
    <citation type="journal article" date="2023" name="Plants (Basel)">
        <title>Annotation of the Turnera subulata (Passifloraceae) Draft Genome Reveals the S-Locus Evolved after the Divergence of Turneroideae from Passifloroideae in a Stepwise Manner.</title>
        <authorList>
            <person name="Henning P.M."/>
            <person name="Roalson E.H."/>
            <person name="Mir W."/>
            <person name="McCubbin A.G."/>
            <person name="Shore J.S."/>
        </authorList>
    </citation>
    <scope>NUCLEOTIDE SEQUENCE</scope>
    <source>
        <strain evidence="4">F60SS</strain>
    </source>
</reference>
<dbReference type="SUPFAM" id="SSF54403">
    <property type="entry name" value="Cystatin/monellin"/>
    <property type="match status" value="1"/>
</dbReference>
<feature type="domain" description="Cystatin" evidence="3">
    <location>
        <begin position="115"/>
        <end position="170"/>
    </location>
</feature>
<organism evidence="4 5">
    <name type="scientific">Turnera subulata</name>
    <dbReference type="NCBI Taxonomy" id="218843"/>
    <lineage>
        <taxon>Eukaryota</taxon>
        <taxon>Viridiplantae</taxon>
        <taxon>Streptophyta</taxon>
        <taxon>Embryophyta</taxon>
        <taxon>Tracheophyta</taxon>
        <taxon>Spermatophyta</taxon>
        <taxon>Magnoliopsida</taxon>
        <taxon>eudicotyledons</taxon>
        <taxon>Gunneridae</taxon>
        <taxon>Pentapetalae</taxon>
        <taxon>rosids</taxon>
        <taxon>fabids</taxon>
        <taxon>Malpighiales</taxon>
        <taxon>Passifloraceae</taxon>
        <taxon>Turnera</taxon>
    </lineage>
</organism>
<evidence type="ECO:0000313" key="5">
    <source>
        <dbReference type="Proteomes" id="UP001141552"/>
    </source>
</evidence>
<gene>
    <name evidence="4" type="ORF">Tsubulata_050583</name>
</gene>
<dbReference type="InterPro" id="IPR000010">
    <property type="entry name" value="Cystatin_dom"/>
</dbReference>
<proteinExistence type="predicted"/>
<comment type="caution">
    <text evidence="4">The sequence shown here is derived from an EMBL/GenBank/DDBJ whole genome shotgun (WGS) entry which is preliminary data.</text>
</comment>
<sequence length="226" mass="25460">MGAPEVYRKRKLDSIIDDDDDDDEDLSGTEEDDRYDYRNAIDGVVVDDGLVPLRDDVPPDWNTKYVPVKVKKVYDLYRESVNRSAAFDCDGYYYSKLPPHVRVGRTHPIKITDPDHAPRLQTCAHYAIATYNEKKGAMLRLEAIEKVNVVPFNGLNHVNYFMTLKVKDESTIPAESKISLAIVGYLGYPGKPLRLLTSVYDLENNTPPVLDSTEGWIGGSHILGNL</sequence>
<evidence type="ECO:0000256" key="1">
    <source>
        <dbReference type="ARBA" id="ARBA00022690"/>
    </source>
</evidence>
<accession>A0A9Q0FRM5</accession>
<dbReference type="Gene3D" id="3.10.450.10">
    <property type="match status" value="1"/>
</dbReference>
<keyword evidence="1" id="KW-0646">Protease inhibitor</keyword>
<protein>
    <recommendedName>
        <fullName evidence="3">Cystatin domain-containing protein</fullName>
    </recommendedName>
</protein>
<evidence type="ECO:0000259" key="3">
    <source>
        <dbReference type="Pfam" id="PF00031"/>
    </source>
</evidence>